<dbReference type="GO" id="GO:0005789">
    <property type="term" value="C:endoplasmic reticulum membrane"/>
    <property type="evidence" value="ECO:0007669"/>
    <property type="project" value="UniProtKB-SubCell"/>
</dbReference>
<organism evidence="13 14">
    <name type="scientific">Tribonema minus</name>
    <dbReference type="NCBI Taxonomy" id="303371"/>
    <lineage>
        <taxon>Eukaryota</taxon>
        <taxon>Sar</taxon>
        <taxon>Stramenopiles</taxon>
        <taxon>Ochrophyta</taxon>
        <taxon>PX clade</taxon>
        <taxon>Xanthophyceae</taxon>
        <taxon>Tribonematales</taxon>
        <taxon>Tribonemataceae</taxon>
        <taxon>Tribonema</taxon>
    </lineage>
</organism>
<evidence type="ECO:0000256" key="4">
    <source>
        <dbReference type="ARBA" id="ARBA00022679"/>
    </source>
</evidence>
<dbReference type="EMBL" id="JAFCMP010000312">
    <property type="protein sequence ID" value="KAG5181583.1"/>
    <property type="molecule type" value="Genomic_DNA"/>
</dbReference>
<evidence type="ECO:0000256" key="2">
    <source>
        <dbReference type="ARBA" id="ARBA00005189"/>
    </source>
</evidence>
<dbReference type="GO" id="GO:0019432">
    <property type="term" value="P:triglyceride biosynthetic process"/>
    <property type="evidence" value="ECO:0007669"/>
    <property type="project" value="TreeGrafter"/>
</dbReference>
<comment type="caution">
    <text evidence="13">The sequence shown here is derived from an EMBL/GenBank/DDBJ whole genome shotgun (WGS) entry which is preliminary data.</text>
</comment>
<protein>
    <recommendedName>
        <fullName evidence="10">O-acyltransferase</fullName>
    </recommendedName>
</protein>
<proteinExistence type="inferred from homology"/>
<keyword evidence="4 10" id="KW-0808">Transferase</keyword>
<dbReference type="GO" id="GO:0004144">
    <property type="term" value="F:diacylglycerol O-acyltransferase activity"/>
    <property type="evidence" value="ECO:0007669"/>
    <property type="project" value="TreeGrafter"/>
</dbReference>
<evidence type="ECO:0000313" key="14">
    <source>
        <dbReference type="Proteomes" id="UP000664859"/>
    </source>
</evidence>
<evidence type="ECO:0000256" key="3">
    <source>
        <dbReference type="ARBA" id="ARBA00009010"/>
    </source>
</evidence>
<feature type="transmembrane region" description="Helical" evidence="12">
    <location>
        <begin position="265"/>
        <end position="283"/>
    </location>
</feature>
<dbReference type="PANTHER" id="PTHR10408:SF7">
    <property type="entry name" value="DIACYLGLYCEROL O-ACYLTRANSFERASE 1"/>
    <property type="match status" value="1"/>
</dbReference>
<dbReference type="Proteomes" id="UP000664859">
    <property type="component" value="Unassembled WGS sequence"/>
</dbReference>
<dbReference type="OrthoDB" id="10039049at2759"/>
<feature type="transmembrane region" description="Helical" evidence="12">
    <location>
        <begin position="12"/>
        <end position="37"/>
    </location>
</feature>
<feature type="active site" evidence="11">
    <location>
        <position position="346"/>
    </location>
</feature>
<evidence type="ECO:0000256" key="9">
    <source>
        <dbReference type="ARBA" id="ARBA00023315"/>
    </source>
</evidence>
<feature type="transmembrane region" description="Helical" evidence="12">
    <location>
        <begin position="360"/>
        <end position="379"/>
    </location>
</feature>
<evidence type="ECO:0000256" key="7">
    <source>
        <dbReference type="ARBA" id="ARBA00022989"/>
    </source>
</evidence>
<dbReference type="Pfam" id="PF03062">
    <property type="entry name" value="MBOAT"/>
    <property type="match status" value="1"/>
</dbReference>
<feature type="transmembrane region" description="Helical" evidence="12">
    <location>
        <begin position="336"/>
        <end position="354"/>
    </location>
</feature>
<gene>
    <name evidence="13" type="ORF">JKP88DRAFT_165552</name>
</gene>
<feature type="transmembrane region" description="Helical" evidence="12">
    <location>
        <begin position="391"/>
        <end position="410"/>
    </location>
</feature>
<feature type="transmembrane region" description="Helical" evidence="12">
    <location>
        <begin position="208"/>
        <end position="229"/>
    </location>
</feature>
<feature type="transmembrane region" description="Helical" evidence="12">
    <location>
        <begin position="79"/>
        <end position="97"/>
    </location>
</feature>
<evidence type="ECO:0000256" key="1">
    <source>
        <dbReference type="ARBA" id="ARBA00004477"/>
    </source>
</evidence>
<keyword evidence="8 10" id="KW-0472">Membrane</keyword>
<name>A0A836CDX9_9STRA</name>
<dbReference type="AlphaFoldDB" id="A0A836CDX9"/>
<keyword evidence="9 10" id="KW-0012">Acyltransferase</keyword>
<evidence type="ECO:0000256" key="6">
    <source>
        <dbReference type="ARBA" id="ARBA00022824"/>
    </source>
</evidence>
<keyword evidence="14" id="KW-1185">Reference proteome</keyword>
<comment type="similarity">
    <text evidence="3 10">Belongs to the membrane-bound acyltransferase family. Sterol o-acyltransferase subfamily.</text>
</comment>
<evidence type="ECO:0000256" key="10">
    <source>
        <dbReference type="PIRNR" id="PIRNR000439"/>
    </source>
</evidence>
<sequence>MLLGLQLQKLHIKYTCTSSYCICIVGVLFLSVLLIVLSKPKRTASKRIPESLLLSLHGLNCTVELCIPLYVVWHYTGAPMFGFAYLFTAVLLWMKLISYAHCNRDLRLAWYHAAEAAKRKDDKADNNSHTHLAAPAQPPALASTAVSGTQALLLSNAIHDAHHVLACAVSWQTSSYPSNISLSNVYYFWFAPTLSYQLNYPKTPCIRWYYVANLAVRCCIALLLMTLIVEQYILPALQTSFHPITRGDLLSTAETLLALCIPSTYVWLLIFYGFFHVLLNLLAELFGDRLFYRDWWNATTIEAYWRLWNLPVHYWMVRHMYFPCLRAGISKTMASVLCFVLSAVFHELLISVPFRMVKFYAFFGMLANVLLVPITKAVDDYCGKGSQAGNWIFWVVFCFVGQPMSVLLYYRDYCSDNHCTMPFAQPHT</sequence>
<dbReference type="InterPro" id="IPR014371">
    <property type="entry name" value="Oat_ACAT_DAG_ARE"/>
</dbReference>
<evidence type="ECO:0000256" key="12">
    <source>
        <dbReference type="SAM" id="Phobius"/>
    </source>
</evidence>
<dbReference type="InterPro" id="IPR004299">
    <property type="entry name" value="MBOAT_fam"/>
</dbReference>
<evidence type="ECO:0000256" key="8">
    <source>
        <dbReference type="ARBA" id="ARBA00023136"/>
    </source>
</evidence>
<dbReference type="PANTHER" id="PTHR10408">
    <property type="entry name" value="STEROL O-ACYLTRANSFERASE"/>
    <property type="match status" value="1"/>
</dbReference>
<dbReference type="PIRSF" id="PIRSF000439">
    <property type="entry name" value="Oat_ACAT_DAG_ARE"/>
    <property type="match status" value="1"/>
</dbReference>
<evidence type="ECO:0000313" key="13">
    <source>
        <dbReference type="EMBL" id="KAG5181583.1"/>
    </source>
</evidence>
<feature type="transmembrane region" description="Helical" evidence="12">
    <location>
        <begin position="52"/>
        <end position="73"/>
    </location>
</feature>
<comment type="subcellular location">
    <subcellularLocation>
        <location evidence="1 10">Endoplasmic reticulum membrane</location>
        <topology evidence="1 10">Multi-pass membrane protein</topology>
    </subcellularLocation>
</comment>
<keyword evidence="7 12" id="KW-1133">Transmembrane helix</keyword>
<accession>A0A836CDX9</accession>
<evidence type="ECO:0000256" key="5">
    <source>
        <dbReference type="ARBA" id="ARBA00022692"/>
    </source>
</evidence>
<comment type="pathway">
    <text evidence="2">Lipid metabolism.</text>
</comment>
<keyword evidence="6 10" id="KW-0256">Endoplasmic reticulum</keyword>
<reference evidence="13" key="1">
    <citation type="submission" date="2021-02" db="EMBL/GenBank/DDBJ databases">
        <title>First Annotated Genome of the Yellow-green Alga Tribonema minus.</title>
        <authorList>
            <person name="Mahan K.M."/>
        </authorList>
    </citation>
    <scope>NUCLEOTIDE SEQUENCE</scope>
    <source>
        <strain evidence="13">UTEX B ZZ1240</strain>
    </source>
</reference>
<evidence type="ECO:0000256" key="11">
    <source>
        <dbReference type="PIRSR" id="PIRSR000439-1"/>
    </source>
</evidence>
<keyword evidence="5 12" id="KW-0812">Transmembrane</keyword>